<dbReference type="OrthoDB" id="6147397at2759"/>
<dbReference type="CDD" id="cd03714">
    <property type="entry name" value="RT_DIRS1"/>
    <property type="match status" value="1"/>
</dbReference>
<dbReference type="AlphaFoldDB" id="A0A8B6FVP5"/>
<dbReference type="Proteomes" id="UP000596742">
    <property type="component" value="Unassembled WGS sequence"/>
</dbReference>
<dbReference type="PROSITE" id="PS50878">
    <property type="entry name" value="RT_POL"/>
    <property type="match status" value="1"/>
</dbReference>
<accession>A0A8B6FVP5</accession>
<keyword evidence="3" id="KW-1185">Reference proteome</keyword>
<sequence length="195" mass="22390">METLVRALTNIQQNDHFASIDLKDSYFSVPVHEQDCKYLKFMWNDIAYQFCVLPQGLSTSPRIFTKLLKPVYSFLRKMGHINVPYIDDSLLIARSYEDCQNNVKHTVELVDSLGFTVHPKKSVFTPTKEITFLGFIINSENMTVRLTQERILNLQDLCVNALHSKEITIRSFATIIGKMVASEPGVLYAQLIVHY</sequence>
<dbReference type="PANTHER" id="PTHR33050:SF7">
    <property type="entry name" value="RIBONUCLEASE H"/>
    <property type="match status" value="1"/>
</dbReference>
<reference evidence="2" key="1">
    <citation type="submission" date="2018-11" db="EMBL/GenBank/DDBJ databases">
        <authorList>
            <person name="Alioto T."/>
            <person name="Alioto T."/>
        </authorList>
    </citation>
    <scope>NUCLEOTIDE SEQUENCE</scope>
</reference>
<dbReference type="InterPro" id="IPR052055">
    <property type="entry name" value="Hepadnavirus_pol/RT"/>
</dbReference>
<dbReference type="InterPro" id="IPR043502">
    <property type="entry name" value="DNA/RNA_pol_sf"/>
</dbReference>
<evidence type="ECO:0000259" key="1">
    <source>
        <dbReference type="PROSITE" id="PS50878"/>
    </source>
</evidence>
<dbReference type="SUPFAM" id="SSF56672">
    <property type="entry name" value="DNA/RNA polymerases"/>
    <property type="match status" value="1"/>
</dbReference>
<feature type="domain" description="Reverse transcriptase" evidence="1">
    <location>
        <begin position="1"/>
        <end position="137"/>
    </location>
</feature>
<comment type="caution">
    <text evidence="2">The sequence shown here is derived from an EMBL/GenBank/DDBJ whole genome shotgun (WGS) entry which is preliminary data.</text>
</comment>
<dbReference type="PANTHER" id="PTHR33050">
    <property type="entry name" value="REVERSE TRANSCRIPTASE DOMAIN-CONTAINING PROTEIN"/>
    <property type="match status" value="1"/>
</dbReference>
<proteinExistence type="predicted"/>
<gene>
    <name evidence="2" type="ORF">MGAL_10B080677</name>
</gene>
<organism evidence="2 3">
    <name type="scientific">Mytilus galloprovincialis</name>
    <name type="common">Mediterranean mussel</name>
    <dbReference type="NCBI Taxonomy" id="29158"/>
    <lineage>
        <taxon>Eukaryota</taxon>
        <taxon>Metazoa</taxon>
        <taxon>Spiralia</taxon>
        <taxon>Lophotrochozoa</taxon>
        <taxon>Mollusca</taxon>
        <taxon>Bivalvia</taxon>
        <taxon>Autobranchia</taxon>
        <taxon>Pteriomorphia</taxon>
        <taxon>Mytilida</taxon>
        <taxon>Mytiloidea</taxon>
        <taxon>Mytilidae</taxon>
        <taxon>Mytilinae</taxon>
        <taxon>Mytilus</taxon>
    </lineage>
</organism>
<evidence type="ECO:0000313" key="3">
    <source>
        <dbReference type="Proteomes" id="UP000596742"/>
    </source>
</evidence>
<dbReference type="Gene3D" id="3.30.70.270">
    <property type="match status" value="1"/>
</dbReference>
<dbReference type="InterPro" id="IPR043128">
    <property type="entry name" value="Rev_trsase/Diguanyl_cyclase"/>
</dbReference>
<name>A0A8B6FVP5_MYTGA</name>
<dbReference type="EMBL" id="UYJE01007463">
    <property type="protein sequence ID" value="VDI55044.1"/>
    <property type="molecule type" value="Genomic_DNA"/>
</dbReference>
<protein>
    <recommendedName>
        <fullName evidence="1">Reverse transcriptase domain-containing protein</fullName>
    </recommendedName>
</protein>
<dbReference type="Pfam" id="PF00078">
    <property type="entry name" value="RVT_1"/>
    <property type="match status" value="1"/>
</dbReference>
<dbReference type="InterPro" id="IPR000477">
    <property type="entry name" value="RT_dom"/>
</dbReference>
<evidence type="ECO:0000313" key="2">
    <source>
        <dbReference type="EMBL" id="VDI55044.1"/>
    </source>
</evidence>